<dbReference type="EMBL" id="BARU01014335">
    <property type="protein sequence ID" value="GAH32245.1"/>
    <property type="molecule type" value="Genomic_DNA"/>
</dbReference>
<sequence length="46" mass="5416">MMNKEGYIFAPYIPLKEFCFTIPNIVFVGYDKDGKALFKKTKPKQR</sequence>
<dbReference type="AlphaFoldDB" id="X1FI87"/>
<reference evidence="1" key="1">
    <citation type="journal article" date="2014" name="Front. Microbiol.">
        <title>High frequency of phylogenetically diverse reductive dehalogenase-homologous genes in deep subseafloor sedimentary metagenomes.</title>
        <authorList>
            <person name="Kawai M."/>
            <person name="Futagami T."/>
            <person name="Toyoda A."/>
            <person name="Takaki Y."/>
            <person name="Nishi S."/>
            <person name="Hori S."/>
            <person name="Arai W."/>
            <person name="Tsubouchi T."/>
            <person name="Morono Y."/>
            <person name="Uchiyama I."/>
            <person name="Ito T."/>
            <person name="Fujiyama A."/>
            <person name="Inagaki F."/>
            <person name="Takami H."/>
        </authorList>
    </citation>
    <scope>NUCLEOTIDE SEQUENCE</scope>
    <source>
        <strain evidence="1">Expedition CK06-06</strain>
    </source>
</reference>
<proteinExistence type="predicted"/>
<organism evidence="1">
    <name type="scientific">marine sediment metagenome</name>
    <dbReference type="NCBI Taxonomy" id="412755"/>
    <lineage>
        <taxon>unclassified sequences</taxon>
        <taxon>metagenomes</taxon>
        <taxon>ecological metagenomes</taxon>
    </lineage>
</organism>
<protein>
    <submittedName>
        <fullName evidence="1">Uncharacterized protein</fullName>
    </submittedName>
</protein>
<name>X1FI87_9ZZZZ</name>
<comment type="caution">
    <text evidence="1">The sequence shown here is derived from an EMBL/GenBank/DDBJ whole genome shotgun (WGS) entry which is preliminary data.</text>
</comment>
<evidence type="ECO:0000313" key="1">
    <source>
        <dbReference type="EMBL" id="GAH32245.1"/>
    </source>
</evidence>
<accession>X1FI87</accession>
<gene>
    <name evidence="1" type="ORF">S03H2_25360</name>
</gene>